<proteinExistence type="predicted"/>
<keyword evidence="2" id="KW-1185">Reference proteome</keyword>
<organism evidence="1 2">
    <name type="scientific">Epidermidibacterium keratini</name>
    <dbReference type="NCBI Taxonomy" id="1891644"/>
    <lineage>
        <taxon>Bacteria</taxon>
        <taxon>Bacillati</taxon>
        <taxon>Actinomycetota</taxon>
        <taxon>Actinomycetes</taxon>
        <taxon>Sporichthyales</taxon>
        <taxon>Sporichthyaceae</taxon>
        <taxon>Epidermidibacterium</taxon>
    </lineage>
</organism>
<name>A0A7L4YLE5_9ACTN</name>
<gene>
    <name evidence="1" type="ORF">EK0264_07185</name>
</gene>
<protein>
    <submittedName>
        <fullName evidence="1">Uncharacterized protein</fullName>
    </submittedName>
</protein>
<evidence type="ECO:0000313" key="2">
    <source>
        <dbReference type="Proteomes" id="UP000463857"/>
    </source>
</evidence>
<dbReference type="AlphaFoldDB" id="A0A7L4YLE5"/>
<dbReference type="RefSeq" id="WP_159544208.1">
    <property type="nucleotide sequence ID" value="NZ_CP047156.1"/>
</dbReference>
<accession>A0A7L4YLE5</accession>
<dbReference type="KEGG" id="eke:EK0264_07185"/>
<dbReference type="Proteomes" id="UP000463857">
    <property type="component" value="Chromosome"/>
</dbReference>
<dbReference type="InParanoid" id="A0A7L4YLE5"/>
<sequence>MTDQLMLFASEGAEPTIDDLDGLMFGPGHVVRRAGMARLSVLVDDVWRAEALLGEFESRNLRGEFAPSREDSGKLVVRTDFNDSLVSLATRWAAGGKARQGAKLSGAALRLWVIAAGRAGDEAFLLPLPPTDQDRWQISGAALAARGLRATMVGPRGGGPAYRITSHKRLAKLALLVGEPPSGAPPYSWP</sequence>
<reference evidence="1 2" key="1">
    <citation type="journal article" date="2018" name="Int. J. Syst. Evol. Microbiol.">
        <title>Epidermidibacterium keratini gen. nov., sp. nov., a member of the family Sporichthyaceae, isolated from keratin epidermis.</title>
        <authorList>
            <person name="Lee D.G."/>
            <person name="Trujillo M.E."/>
            <person name="Kang S."/>
            <person name="Nam J.J."/>
            <person name="Kim Y.J."/>
        </authorList>
    </citation>
    <scope>NUCLEOTIDE SEQUENCE [LARGE SCALE GENOMIC DNA]</scope>
    <source>
        <strain evidence="1 2">EPI-7</strain>
    </source>
</reference>
<evidence type="ECO:0000313" key="1">
    <source>
        <dbReference type="EMBL" id="QHC00081.1"/>
    </source>
</evidence>
<dbReference type="OrthoDB" id="3403532at2"/>
<dbReference type="EMBL" id="CP047156">
    <property type="protein sequence ID" value="QHC00081.1"/>
    <property type="molecule type" value="Genomic_DNA"/>
</dbReference>